<reference evidence="1" key="1">
    <citation type="submission" date="2020-03" db="EMBL/GenBank/DDBJ databases">
        <title>Hybrid Assembly of Korean Phytophthora infestans isolates.</title>
        <authorList>
            <person name="Prokchorchik M."/>
            <person name="Lee Y."/>
            <person name="Seo J."/>
            <person name="Cho J.-H."/>
            <person name="Park Y.-E."/>
            <person name="Jang D.-C."/>
            <person name="Im J.-S."/>
            <person name="Choi J.-G."/>
            <person name="Park H.-J."/>
            <person name="Lee G.-B."/>
            <person name="Lee Y.-G."/>
            <person name="Hong S.-Y."/>
            <person name="Cho K."/>
            <person name="Sohn K.H."/>
        </authorList>
    </citation>
    <scope>NUCLEOTIDE SEQUENCE</scope>
    <source>
        <strain evidence="1">KR_2_A2</strain>
    </source>
</reference>
<dbReference type="AlphaFoldDB" id="A0A8S9UXB9"/>
<accession>A0A8S9UXB9</accession>
<comment type="caution">
    <text evidence="1">The sequence shown here is derived from an EMBL/GenBank/DDBJ whole genome shotgun (WGS) entry which is preliminary data.</text>
</comment>
<dbReference type="EMBL" id="JAACNO010000024">
    <property type="protein sequence ID" value="KAF4150724.1"/>
    <property type="molecule type" value="Genomic_DNA"/>
</dbReference>
<gene>
    <name evidence="2" type="ORF">GN958_ATG00089</name>
    <name evidence="1" type="ORF">GN958_ATG08070</name>
</gene>
<organism evidence="1 3">
    <name type="scientific">Phytophthora infestans</name>
    <name type="common">Potato late blight agent</name>
    <name type="synonym">Botrytis infestans</name>
    <dbReference type="NCBI Taxonomy" id="4787"/>
    <lineage>
        <taxon>Eukaryota</taxon>
        <taxon>Sar</taxon>
        <taxon>Stramenopiles</taxon>
        <taxon>Oomycota</taxon>
        <taxon>Peronosporomycetes</taxon>
        <taxon>Peronosporales</taxon>
        <taxon>Peronosporaceae</taxon>
        <taxon>Phytophthora</taxon>
    </lineage>
</organism>
<protein>
    <submittedName>
        <fullName evidence="1">Uncharacterized protein</fullName>
    </submittedName>
</protein>
<feature type="non-terminal residue" evidence="1">
    <location>
        <position position="1"/>
    </location>
</feature>
<proteinExistence type="predicted"/>
<dbReference type="EMBL" id="JAACNO010001154">
    <property type="protein sequence ID" value="KAF4142758.1"/>
    <property type="molecule type" value="Genomic_DNA"/>
</dbReference>
<dbReference type="Proteomes" id="UP000704712">
    <property type="component" value="Unassembled WGS sequence"/>
</dbReference>
<evidence type="ECO:0000313" key="3">
    <source>
        <dbReference type="Proteomes" id="UP000704712"/>
    </source>
</evidence>
<evidence type="ECO:0000313" key="1">
    <source>
        <dbReference type="EMBL" id="KAF4142758.1"/>
    </source>
</evidence>
<sequence>MAAQNDLLSAVKWLVAEAMDVAARRGHLEAVNGYTLIVQKDALLLRWLELLLV</sequence>
<evidence type="ECO:0000313" key="2">
    <source>
        <dbReference type="EMBL" id="KAF4150724.1"/>
    </source>
</evidence>
<name>A0A8S9UXB9_PHYIN</name>